<evidence type="ECO:0000259" key="2">
    <source>
        <dbReference type="Pfam" id="PF09994"/>
    </source>
</evidence>
<dbReference type="PANTHER" id="PTHR33840:SF2">
    <property type="entry name" value="TLE1 PHOSPHOLIPASE DOMAIN-CONTAINING PROTEIN"/>
    <property type="match status" value="1"/>
</dbReference>
<feature type="compositionally biased region" description="Low complexity" evidence="1">
    <location>
        <begin position="344"/>
        <end position="358"/>
    </location>
</feature>
<feature type="region of interest" description="Disordered" evidence="1">
    <location>
        <begin position="296"/>
        <end position="389"/>
    </location>
</feature>
<feature type="region of interest" description="Disordered" evidence="1">
    <location>
        <begin position="519"/>
        <end position="561"/>
    </location>
</feature>
<protein>
    <recommendedName>
        <fullName evidence="2">T6SS Phospholipase effector Tle1-like catalytic domain-containing protein</fullName>
    </recommendedName>
</protein>
<dbReference type="RefSeq" id="XP_066651797.1">
    <property type="nucleotide sequence ID" value="XM_066801350.1"/>
</dbReference>
<evidence type="ECO:0000313" key="3">
    <source>
        <dbReference type="EMBL" id="KAK7532129.1"/>
    </source>
</evidence>
<feature type="compositionally biased region" description="Low complexity" evidence="1">
    <location>
        <begin position="467"/>
        <end position="484"/>
    </location>
</feature>
<sequence>MSPEDAPFILGRSSRGASPRGDVQYQPAQLALQKRGQRKFVLCFDGTGNKFSGTNSDSNILKIYRMLDRGDKSQFHYYQPGIGTYVTTGSYSHTSHYARFKSWYLKAKDSAIGTSFAEHVMGGYKFLMRYYLPGDEIYFFGFSRGAYTARFLAEMLDHIGLLTAGNEEMCRFAWKTFQKWQTRQERTEEERKEKKYLLDFMCAFRETFSRPVRRIRFLGLFDTVNSVPTFENAWMQRSKFPYTARSTARVIRHAVAIDERRAKFRQDLISEVKTTKKRHRHHRWDLAIRPNVVEEDEDHLTVRNKPEQSPSHSPERHNAFDRGVDRGLSVPRNTPRAYRDSSETSGLRSLSPGLSPTGFRGRSRAVSDVSQLSSAPDLHDTGYDSDHDPQDIQEVWFAGCHADIGGGWPLHKDEDTALSHIPLVWMVREAQRAGLQFDEKKLRALNCCAVDEPSEYVRRDTVIASTMPSPMPSNMPSTMSSPVGSPQPVPPINVIHPSPMNENGPFQSEEAGVRKLQHNDQNSTHNHGNDGKYEEDNRENGDNRENRKKSEHDNKHIKPTKKEFHASLHAAATRGKVHDVLCFNNGVPRFSVMCWNLMEWIPFRRMDLCEDGSWKSITWPLPKGEVRDVPMDVRVHHSVIKRMQHDPEYRPGNLIVGGGGRGVRKAPEEMGMGRWKIVGEEGDPIGETHARA</sequence>
<feature type="domain" description="T6SS Phospholipase effector Tle1-like catalytic" evidence="2">
    <location>
        <begin position="38"/>
        <end position="429"/>
    </location>
</feature>
<organism evidence="3 4">
    <name type="scientific">Phyllosticta citribraziliensis</name>
    <dbReference type="NCBI Taxonomy" id="989973"/>
    <lineage>
        <taxon>Eukaryota</taxon>
        <taxon>Fungi</taxon>
        <taxon>Dikarya</taxon>
        <taxon>Ascomycota</taxon>
        <taxon>Pezizomycotina</taxon>
        <taxon>Dothideomycetes</taxon>
        <taxon>Dothideomycetes incertae sedis</taxon>
        <taxon>Botryosphaeriales</taxon>
        <taxon>Phyllostictaceae</taxon>
        <taxon>Phyllosticta</taxon>
    </lineage>
</organism>
<keyword evidence="4" id="KW-1185">Reference proteome</keyword>
<name>A0ABR1LBT5_9PEZI</name>
<dbReference type="EMBL" id="JBBPEH010000011">
    <property type="protein sequence ID" value="KAK7532129.1"/>
    <property type="molecule type" value="Genomic_DNA"/>
</dbReference>
<dbReference type="InterPro" id="IPR018712">
    <property type="entry name" value="Tle1-like_cat"/>
</dbReference>
<dbReference type="GeneID" id="92034256"/>
<dbReference type="Pfam" id="PF09994">
    <property type="entry name" value="T6SS_Tle1-like_cat"/>
    <property type="match status" value="1"/>
</dbReference>
<feature type="region of interest" description="Disordered" evidence="1">
    <location>
        <begin position="467"/>
        <end position="507"/>
    </location>
</feature>
<dbReference type="PANTHER" id="PTHR33840">
    <property type="match status" value="1"/>
</dbReference>
<dbReference type="Proteomes" id="UP001360953">
    <property type="component" value="Unassembled WGS sequence"/>
</dbReference>
<evidence type="ECO:0000256" key="1">
    <source>
        <dbReference type="SAM" id="MobiDB-lite"/>
    </source>
</evidence>
<reference evidence="3 4" key="1">
    <citation type="submission" date="2024-04" db="EMBL/GenBank/DDBJ databases">
        <title>Phyllosticta paracitricarpa is synonymous to the EU quarantine fungus P. citricarpa based on phylogenomic analyses.</title>
        <authorList>
            <consortium name="Lawrence Berkeley National Laboratory"/>
            <person name="Van ingen-buijs V.A."/>
            <person name="Van westerhoven A.C."/>
            <person name="Haridas S."/>
            <person name="Skiadas P."/>
            <person name="Martin F."/>
            <person name="Groenewald J.Z."/>
            <person name="Crous P.W."/>
            <person name="Seidl M.F."/>
        </authorList>
    </citation>
    <scope>NUCLEOTIDE SEQUENCE [LARGE SCALE GENOMIC DNA]</scope>
    <source>
        <strain evidence="3 4">CPC 17464</strain>
    </source>
</reference>
<feature type="compositionally biased region" description="Basic and acidic residues" evidence="1">
    <location>
        <begin position="313"/>
        <end position="325"/>
    </location>
</feature>
<gene>
    <name evidence="3" type="ORF">J3D65DRAFT_635883</name>
</gene>
<evidence type="ECO:0000313" key="4">
    <source>
        <dbReference type="Proteomes" id="UP001360953"/>
    </source>
</evidence>
<accession>A0ABR1LBT5</accession>
<comment type="caution">
    <text evidence="3">The sequence shown here is derived from an EMBL/GenBank/DDBJ whole genome shotgun (WGS) entry which is preliminary data.</text>
</comment>
<feature type="compositionally biased region" description="Basic and acidic residues" evidence="1">
    <location>
        <begin position="377"/>
        <end position="389"/>
    </location>
</feature>
<feature type="compositionally biased region" description="Basic and acidic residues" evidence="1">
    <location>
        <begin position="527"/>
        <end position="561"/>
    </location>
</feature>
<feature type="region of interest" description="Disordered" evidence="1">
    <location>
        <begin position="1"/>
        <end position="23"/>
    </location>
</feature>
<proteinExistence type="predicted"/>